<keyword evidence="6" id="KW-0503">Monooxygenase</keyword>
<dbReference type="CDD" id="cd11060">
    <property type="entry name" value="CYP57A1-like"/>
    <property type="match status" value="1"/>
</dbReference>
<evidence type="ECO:0000256" key="3">
    <source>
        <dbReference type="ARBA" id="ARBA00022723"/>
    </source>
</evidence>
<dbReference type="SUPFAM" id="SSF48264">
    <property type="entry name" value="Cytochrome P450"/>
    <property type="match status" value="1"/>
</dbReference>
<feature type="compositionally biased region" description="Basic and acidic residues" evidence="7">
    <location>
        <begin position="573"/>
        <end position="597"/>
    </location>
</feature>
<evidence type="ECO:0000256" key="2">
    <source>
        <dbReference type="ARBA" id="ARBA00010617"/>
    </source>
</evidence>
<dbReference type="GO" id="GO:0004497">
    <property type="term" value="F:monooxygenase activity"/>
    <property type="evidence" value="ECO:0007669"/>
    <property type="project" value="UniProtKB-KW"/>
</dbReference>
<dbReference type="PRINTS" id="PR00385">
    <property type="entry name" value="P450"/>
</dbReference>
<reference evidence="8 9" key="1">
    <citation type="submission" date="2017-03" db="EMBL/GenBank/DDBJ databases">
        <title>Genomes of endolithic fungi from Antarctica.</title>
        <authorList>
            <person name="Coleine C."/>
            <person name="Masonjones S."/>
            <person name="Stajich J.E."/>
        </authorList>
    </citation>
    <scope>NUCLEOTIDE SEQUENCE [LARGE SCALE GENOMIC DNA]</scope>
    <source>
        <strain evidence="8 9">CCFEE 5187</strain>
    </source>
</reference>
<comment type="similarity">
    <text evidence="2 6">Belongs to the cytochrome P450 family.</text>
</comment>
<dbReference type="EMBL" id="NAJN01000763">
    <property type="protein sequence ID" value="TKA69020.1"/>
    <property type="molecule type" value="Genomic_DNA"/>
</dbReference>
<dbReference type="AlphaFoldDB" id="A0A4U0WYV2"/>
<evidence type="ECO:0000313" key="8">
    <source>
        <dbReference type="EMBL" id="TKA69020.1"/>
    </source>
</evidence>
<dbReference type="PANTHER" id="PTHR24305">
    <property type="entry name" value="CYTOCHROME P450"/>
    <property type="match status" value="1"/>
</dbReference>
<comment type="cofactor">
    <cofactor evidence="1 5">
        <name>heme</name>
        <dbReference type="ChEBI" id="CHEBI:30413"/>
    </cofactor>
</comment>
<name>A0A4U0WYV2_9PEZI</name>
<dbReference type="InterPro" id="IPR050121">
    <property type="entry name" value="Cytochrome_P450_monoxygenase"/>
</dbReference>
<feature type="compositionally biased region" description="Pro residues" evidence="7">
    <location>
        <begin position="486"/>
        <end position="495"/>
    </location>
</feature>
<dbReference type="PRINTS" id="PR00463">
    <property type="entry name" value="EP450I"/>
</dbReference>
<organism evidence="8 9">
    <name type="scientific">Cryomyces minteri</name>
    <dbReference type="NCBI Taxonomy" id="331657"/>
    <lineage>
        <taxon>Eukaryota</taxon>
        <taxon>Fungi</taxon>
        <taxon>Dikarya</taxon>
        <taxon>Ascomycota</taxon>
        <taxon>Pezizomycotina</taxon>
        <taxon>Dothideomycetes</taxon>
        <taxon>Dothideomycetes incertae sedis</taxon>
        <taxon>Cryomyces</taxon>
    </lineage>
</organism>
<dbReference type="STRING" id="331657.A0A4U0WYV2"/>
<dbReference type="InterPro" id="IPR036396">
    <property type="entry name" value="Cyt_P450_sf"/>
</dbReference>
<feature type="compositionally biased region" description="Basic residues" evidence="7">
    <location>
        <begin position="562"/>
        <end position="572"/>
    </location>
</feature>
<dbReference type="Pfam" id="PF00067">
    <property type="entry name" value="p450"/>
    <property type="match status" value="1"/>
</dbReference>
<evidence type="ECO:0000256" key="7">
    <source>
        <dbReference type="SAM" id="MobiDB-lite"/>
    </source>
</evidence>
<feature type="compositionally biased region" description="Low complexity" evidence="7">
    <location>
        <begin position="550"/>
        <end position="561"/>
    </location>
</feature>
<sequence length="597" mass="67594">MISSVFGLFRSLVNDFQYYAFVGLVVFLLYAAYQQLLHPLANVPGPFWASISRLWITKHSWDGDMHRTVIGLHSEFGELVRTGPNEVCNVKPTEYLSSAGTKFRKSTWYSVWQGHRKFDLFAERDERLHGNQRRLISRAYAMESLKDLEPYVDDSVKHFLGKMDEQQGRSVDMGSWVQLFAFDVIGEVTFSKRFGFMDAGKDDGSFNAIEGALRSASWIGQVPWLYWIHDFLSPVIGSHLGIAARHGSLRSFAMSEVSARRNRGTDRKDILSKLFQAHEDKPAEFDDNAVISMATSNIFAGSDTTAISTRAIIYYLLKNPEHKRRLVSEIDDMRSRGKLSDPVTLDEANNMEYLQAVMYEALRLHPAVGMSLPRVTPEGGVEIDGRFLPAGTVVGVNPWVVHRNKDVFGEDVESFRPDRWLKEDNGDMHRFFFAFGSGARMCLGRNISWMEMSKLIPTMFMHYDLELSDPEAELMEEDLATGAASPLPPPIPPRNPLRTAGRLPPQWPPRPLTPPPPPPPPPPPTPPAPSSRPPPRHEAGVFEHGQPFFEAGARAEAAVAAMKKRAAKREKKERKETEREETREKDEKRCKLTEIWQ</sequence>
<dbReference type="InterPro" id="IPR017972">
    <property type="entry name" value="Cyt_P450_CS"/>
</dbReference>
<evidence type="ECO:0000256" key="1">
    <source>
        <dbReference type="ARBA" id="ARBA00001971"/>
    </source>
</evidence>
<keyword evidence="4 5" id="KW-0408">Iron</keyword>
<keyword evidence="5 6" id="KW-0349">Heme</keyword>
<dbReference type="Gene3D" id="1.10.630.10">
    <property type="entry name" value="Cytochrome P450"/>
    <property type="match status" value="1"/>
</dbReference>
<comment type="caution">
    <text evidence="8">The sequence shown here is derived from an EMBL/GenBank/DDBJ whole genome shotgun (WGS) entry which is preliminary data.</text>
</comment>
<accession>A0A4U0WYV2</accession>
<gene>
    <name evidence="8" type="ORF">B0A49_09261</name>
</gene>
<keyword evidence="3 5" id="KW-0479">Metal-binding</keyword>
<dbReference type="GO" id="GO:0005506">
    <property type="term" value="F:iron ion binding"/>
    <property type="evidence" value="ECO:0007669"/>
    <property type="project" value="InterPro"/>
</dbReference>
<protein>
    <submittedName>
        <fullName evidence="8">Uncharacterized protein</fullName>
    </submittedName>
</protein>
<keyword evidence="9" id="KW-1185">Reference proteome</keyword>
<feature type="region of interest" description="Disordered" evidence="7">
    <location>
        <begin position="482"/>
        <end position="597"/>
    </location>
</feature>
<dbReference type="Proteomes" id="UP000308768">
    <property type="component" value="Unassembled WGS sequence"/>
</dbReference>
<dbReference type="InterPro" id="IPR001128">
    <property type="entry name" value="Cyt_P450"/>
</dbReference>
<dbReference type="PANTHER" id="PTHR24305:SF232">
    <property type="entry name" value="P450, PUTATIVE (EUROFUNG)-RELATED"/>
    <property type="match status" value="1"/>
</dbReference>
<evidence type="ECO:0000256" key="6">
    <source>
        <dbReference type="RuleBase" id="RU000461"/>
    </source>
</evidence>
<dbReference type="InterPro" id="IPR002401">
    <property type="entry name" value="Cyt_P450_E_grp-I"/>
</dbReference>
<evidence type="ECO:0000256" key="4">
    <source>
        <dbReference type="ARBA" id="ARBA00023004"/>
    </source>
</evidence>
<feature type="compositionally biased region" description="Pro residues" evidence="7">
    <location>
        <begin position="505"/>
        <end position="533"/>
    </location>
</feature>
<dbReference type="OrthoDB" id="3934656at2759"/>
<proteinExistence type="inferred from homology"/>
<dbReference type="PROSITE" id="PS00086">
    <property type="entry name" value="CYTOCHROME_P450"/>
    <property type="match status" value="1"/>
</dbReference>
<evidence type="ECO:0000313" key="9">
    <source>
        <dbReference type="Proteomes" id="UP000308768"/>
    </source>
</evidence>
<dbReference type="GO" id="GO:0020037">
    <property type="term" value="F:heme binding"/>
    <property type="evidence" value="ECO:0007669"/>
    <property type="project" value="InterPro"/>
</dbReference>
<feature type="binding site" description="axial binding residue" evidence="5">
    <location>
        <position position="442"/>
    </location>
    <ligand>
        <name>heme</name>
        <dbReference type="ChEBI" id="CHEBI:30413"/>
    </ligand>
    <ligandPart>
        <name>Fe</name>
        <dbReference type="ChEBI" id="CHEBI:18248"/>
    </ligandPart>
</feature>
<dbReference type="GO" id="GO:0016705">
    <property type="term" value="F:oxidoreductase activity, acting on paired donors, with incorporation or reduction of molecular oxygen"/>
    <property type="evidence" value="ECO:0007669"/>
    <property type="project" value="InterPro"/>
</dbReference>
<evidence type="ECO:0000256" key="5">
    <source>
        <dbReference type="PIRSR" id="PIRSR602401-1"/>
    </source>
</evidence>
<keyword evidence="6" id="KW-0560">Oxidoreductase</keyword>